<dbReference type="OrthoDB" id="9798761at2"/>
<dbReference type="Pfam" id="PF03235">
    <property type="entry name" value="GmrSD_N"/>
    <property type="match status" value="1"/>
</dbReference>
<name>A0A2T7FVG8_9RHOB</name>
<sequence>MGFLPDLTESNFAAVSLSELVNWRKHEGPGVLRLPPIQRSLVWRNEQIVRYWDSLLRGYPAGQFLAHRVSDAGRDNTAGRSGSDAEGHLEIAHPDDWQLFDGQQRMSALLLGRAEGQLHEALRLWIDFGTDPTPGSDLRFALRISSRGQPFGYRADAPNSKFEVSKRSKMWAEFDEESRDTMFDGDVELIDAVAAIPMAKVWAACVGGAGEWTKLREELRKSAPEEAQPAIDKRFKVILDAFGAALSGNALVSRLPTKIVESPDEYLRFFGRVGQGGTALTNDELTYSILKQQFPHLCDRMANLRDLRFASDVDLVLATLRVARLRVERGNSETARIARPTPEYVREMNDEVREAFLQLLPDRPGEDFAIRQDLNFIKEALRKRGMHSMLTARLPREAIDILLLLAEIMRGADASDPDKDFGDLLLRVTLFCLLGTDDPDKAANALFEMASGSEFSVANGGLSDWRRRLEDEGRAYNLPTNDDFKAWKAALSELEQDPGKAAQLPGCAERYIGCDTDTRRPGDWMRRLTSSRELTKRALMWAQRDYLKVTAPTFDPLSARDDDLPLDLDHIVPRNDFKFHWSEKERRAKQIEDVYKDSFHRHRGNIGDGLGNFRWLCARENRKRQDGPIAPSEKLDIHHIIDDYDAWNALVGNSCLPWPEQRIANFRTMTERRAIRVAQRLAEDMDF</sequence>
<comment type="caution">
    <text evidence="2">The sequence shown here is derived from an EMBL/GenBank/DDBJ whole genome shotgun (WGS) entry which is preliminary data.</text>
</comment>
<dbReference type="AlphaFoldDB" id="A0A2T7FVG8"/>
<evidence type="ECO:0000313" key="2">
    <source>
        <dbReference type="EMBL" id="PVA06155.1"/>
    </source>
</evidence>
<proteinExistence type="predicted"/>
<gene>
    <name evidence="2" type="ORF">DC363_12680</name>
</gene>
<dbReference type="RefSeq" id="WP_108641522.1">
    <property type="nucleotide sequence ID" value="NZ_QCYG01000007.1"/>
</dbReference>
<feature type="domain" description="GmrSD restriction endonucleases N-terminal" evidence="1">
    <location>
        <begin position="24"/>
        <end position="288"/>
    </location>
</feature>
<organism evidence="2 3">
    <name type="scientific">Thalassorhabdomicrobium marinisediminis</name>
    <dbReference type="NCBI Taxonomy" id="2170577"/>
    <lineage>
        <taxon>Bacteria</taxon>
        <taxon>Pseudomonadati</taxon>
        <taxon>Pseudomonadota</taxon>
        <taxon>Alphaproteobacteria</taxon>
        <taxon>Rhodobacterales</taxon>
        <taxon>Paracoccaceae</taxon>
        <taxon>Thalassorhabdomicrobium</taxon>
    </lineage>
</organism>
<evidence type="ECO:0000259" key="1">
    <source>
        <dbReference type="Pfam" id="PF03235"/>
    </source>
</evidence>
<keyword evidence="3" id="KW-1185">Reference proteome</keyword>
<accession>A0A2T7FVG8</accession>
<protein>
    <recommendedName>
        <fullName evidence="1">GmrSD restriction endonucleases N-terminal domain-containing protein</fullName>
    </recommendedName>
</protein>
<dbReference type="EMBL" id="QCYG01000007">
    <property type="protein sequence ID" value="PVA06155.1"/>
    <property type="molecule type" value="Genomic_DNA"/>
</dbReference>
<evidence type="ECO:0000313" key="3">
    <source>
        <dbReference type="Proteomes" id="UP000244817"/>
    </source>
</evidence>
<reference evidence="2 3" key="1">
    <citation type="submission" date="2018-04" db="EMBL/GenBank/DDBJ databases">
        <title>Pelagivirga bohaiensis gen. nov., sp. nov., a bacterium isolated from the Bohai Sea.</title>
        <authorList>
            <person name="Ji X."/>
        </authorList>
    </citation>
    <scope>NUCLEOTIDE SEQUENCE [LARGE SCALE GENOMIC DNA]</scope>
    <source>
        <strain evidence="2 3">BH-SD16</strain>
    </source>
</reference>
<dbReference type="Proteomes" id="UP000244817">
    <property type="component" value="Unassembled WGS sequence"/>
</dbReference>
<dbReference type="InterPro" id="IPR004919">
    <property type="entry name" value="GmrSD_N"/>
</dbReference>